<dbReference type="Proteomes" id="UP000694865">
    <property type="component" value="Unplaced"/>
</dbReference>
<comment type="similarity">
    <text evidence="1">Belongs to the NXPE family.</text>
</comment>
<accession>A0ABM0M0I4</accession>
<dbReference type="Pfam" id="PF06312">
    <property type="entry name" value="Neurexophilin"/>
    <property type="match status" value="1"/>
</dbReference>
<protein>
    <submittedName>
        <fullName evidence="4">NXPE family member 1-like</fullName>
    </submittedName>
</protein>
<evidence type="ECO:0000313" key="3">
    <source>
        <dbReference type="Proteomes" id="UP000694865"/>
    </source>
</evidence>
<evidence type="ECO:0000259" key="2">
    <source>
        <dbReference type="Pfam" id="PF24536"/>
    </source>
</evidence>
<dbReference type="InterPro" id="IPR026845">
    <property type="entry name" value="NXPH/NXPE"/>
</dbReference>
<dbReference type="PANTHER" id="PTHR16165:SF5">
    <property type="entry name" value="NXPE FAMILY MEMBER 3"/>
    <property type="match status" value="1"/>
</dbReference>
<evidence type="ECO:0000313" key="4">
    <source>
        <dbReference type="RefSeq" id="XP_006813525.1"/>
    </source>
</evidence>
<dbReference type="Gene3D" id="2.60.40.10">
    <property type="entry name" value="Immunoglobulins"/>
    <property type="match status" value="1"/>
</dbReference>
<dbReference type="InterPro" id="IPR014756">
    <property type="entry name" value="Ig_E-set"/>
</dbReference>
<dbReference type="PANTHER" id="PTHR16165">
    <property type="entry name" value="NXPE FAMILY MEMBER"/>
    <property type="match status" value="1"/>
</dbReference>
<proteinExistence type="inferred from homology"/>
<feature type="domain" description="NXPE C-terminal" evidence="2">
    <location>
        <begin position="308"/>
        <end position="431"/>
    </location>
</feature>
<gene>
    <name evidence="4" type="primary">LOC102803836</name>
</gene>
<sequence>MTIKYRRDKSIHIIIETYDENGRKRDRGGDTFTATMMNRQFSASTAGRVADYGNGTYSVFFYAPWPGIAEVIIALEFTREAITFLRNAIKTKEMIFPITAKYTNGSRSGETQCFMANEGVWSNKCEYVNTNSLGKTSLICNKLNQFSCEELKNMISYVEDLDKFAASVMRHDAHMFQSPYHNTLLEGMPMKIKITDSSIQPPRPPPCGPDMPIPITDGYWKNRYTFIPLVCRSQQWTKPEASKCLQNKLFIVSGDSTIGQLVTSFKELFNYEGLENNFVCPRIGKTADRLRILESDLLDKFGQQDCRSKELVVVLNFFYHYALWSERAYLERIYRAKLAVLRLRERCPNTKVIIKLAHPVKNRELVRSVHSSNWIFYDMNRMARYVFGGIGVLFLDPWDLVVSSTRLYKEGVHSPPPVIYQEVYLLLSYICPELVSRWSQEL</sequence>
<name>A0ABM0M0I4_SACKO</name>
<dbReference type="Pfam" id="PF24536">
    <property type="entry name" value="NXPE4_C"/>
    <property type="match status" value="1"/>
</dbReference>
<keyword evidence="3" id="KW-1185">Reference proteome</keyword>
<reference evidence="4" key="1">
    <citation type="submission" date="2025-08" db="UniProtKB">
        <authorList>
            <consortium name="RefSeq"/>
        </authorList>
    </citation>
    <scope>IDENTIFICATION</scope>
    <source>
        <tissue evidence="4">Testes</tissue>
    </source>
</reference>
<evidence type="ECO:0000256" key="1">
    <source>
        <dbReference type="ARBA" id="ARBA00005431"/>
    </source>
</evidence>
<dbReference type="RefSeq" id="XP_006813525.1">
    <property type="nucleotide sequence ID" value="XM_006813462.1"/>
</dbReference>
<organism evidence="3 4">
    <name type="scientific">Saccoglossus kowalevskii</name>
    <name type="common">Acorn worm</name>
    <dbReference type="NCBI Taxonomy" id="10224"/>
    <lineage>
        <taxon>Eukaryota</taxon>
        <taxon>Metazoa</taxon>
        <taxon>Hemichordata</taxon>
        <taxon>Enteropneusta</taxon>
        <taxon>Harrimaniidae</taxon>
        <taxon>Saccoglossus</taxon>
    </lineage>
</organism>
<dbReference type="GeneID" id="102803836"/>
<dbReference type="SUPFAM" id="SSF81296">
    <property type="entry name" value="E set domains"/>
    <property type="match status" value="1"/>
</dbReference>
<dbReference type="InterPro" id="IPR013783">
    <property type="entry name" value="Ig-like_fold"/>
</dbReference>
<dbReference type="InterPro" id="IPR057106">
    <property type="entry name" value="NXPE4_C"/>
</dbReference>